<feature type="region of interest" description="Disordered" evidence="1">
    <location>
        <begin position="1088"/>
        <end position="1186"/>
    </location>
</feature>
<dbReference type="EMBL" id="JBHSPR010000032">
    <property type="protein sequence ID" value="MFC6020322.1"/>
    <property type="molecule type" value="Genomic_DNA"/>
</dbReference>
<gene>
    <name evidence="3" type="ORF">ACFP2T_29645</name>
</gene>
<comment type="caution">
    <text evidence="3">The sequence shown here is derived from an EMBL/GenBank/DDBJ whole genome shotgun (WGS) entry which is preliminary data.</text>
</comment>
<feature type="domain" description="Bacterial transcriptional activator" evidence="2">
    <location>
        <begin position="124"/>
        <end position="166"/>
    </location>
</feature>
<dbReference type="Gene3D" id="1.25.40.10">
    <property type="entry name" value="Tetratricopeptide repeat domain"/>
    <property type="match status" value="4"/>
</dbReference>
<dbReference type="SUPFAM" id="SSF48452">
    <property type="entry name" value="TPR-like"/>
    <property type="match status" value="2"/>
</dbReference>
<dbReference type="Gene3D" id="3.40.50.300">
    <property type="entry name" value="P-loop containing nucleotide triphosphate hydrolases"/>
    <property type="match status" value="1"/>
</dbReference>
<evidence type="ECO:0000313" key="4">
    <source>
        <dbReference type="Proteomes" id="UP001596203"/>
    </source>
</evidence>
<dbReference type="InterPro" id="IPR005158">
    <property type="entry name" value="BTAD"/>
</dbReference>
<accession>A0ABW1KGT7</accession>
<keyword evidence="4" id="KW-1185">Reference proteome</keyword>
<dbReference type="SUPFAM" id="SSF52540">
    <property type="entry name" value="P-loop containing nucleoside triphosphate hydrolases"/>
    <property type="match status" value="1"/>
</dbReference>
<evidence type="ECO:0000259" key="2">
    <source>
        <dbReference type="Pfam" id="PF03704"/>
    </source>
</evidence>
<protein>
    <submittedName>
        <fullName evidence="3">BTAD domain-containing putative transcriptional regulator</fullName>
    </submittedName>
</protein>
<feature type="domain" description="Bacterial transcriptional activator" evidence="2">
    <location>
        <begin position="287"/>
        <end position="353"/>
    </location>
</feature>
<dbReference type="Gene3D" id="1.10.10.10">
    <property type="entry name" value="Winged helix-like DNA-binding domain superfamily/Winged helix DNA-binding domain"/>
    <property type="match status" value="1"/>
</dbReference>
<feature type="region of interest" description="Disordered" evidence="1">
    <location>
        <begin position="163"/>
        <end position="223"/>
    </location>
</feature>
<organism evidence="3 4">
    <name type="scientific">Plantactinospora solaniradicis</name>
    <dbReference type="NCBI Taxonomy" id="1723736"/>
    <lineage>
        <taxon>Bacteria</taxon>
        <taxon>Bacillati</taxon>
        <taxon>Actinomycetota</taxon>
        <taxon>Actinomycetes</taxon>
        <taxon>Micromonosporales</taxon>
        <taxon>Micromonosporaceae</taxon>
        <taxon>Plantactinospora</taxon>
    </lineage>
</organism>
<sequence length="1236" mass="129122">MRHSVPGQQAKMDRTGSTGGEVRLLGTVRLVGPGGPVDLPDESSLLLGLLALRAGEPVPDAELLAAVGTSATGRTRVDGPVPAEPRILDRPATLLAAALADCGSPDALEIGPGGYRLRLPGSRIDAHRFTRLVTRARRRMAAGELSAAGRLFSAALATWSDPATTGSGTDVVPEPAAGTCSGSGPPGAGPDLVPPTPPTSSETPPTSPDPTGQVLAKAGGEPLRGHRLCPSGWAAAEVRRLRQARVDAFEDRWECLLRLAVSAYAAAGGPVADRSVVAAGAASTRLARTAVGELSAAVAGRPLRARLWELLLVASFLADGRRAAAQVQRRAREVFAEQLGVEPAGRICALAEAAQRGELPEDWATGHRTEPVPEAATGRPASRARPAARLPVPLTALLGRDELLDVVGQRLDQHRLVSLTGTGGAGKTRLAVAAAARVTDRPVWFVDLTAVESPVRVPQAVAAALGVPDLARDVVEALVADLGAVPALLVLDNCEHLVTGCAELVGRLLSHCPGLRVLATSRVALRVPGESRIRVPALAVPEPGSGHDIDALTAHPATRLFLERAHELSGRPVPEASAEAVVRLCAELDGLPLAIELAAARTPLLSVNEIIARLRADVRLLRSPDPRVSDRHRSIAAAVESSLAQLDPDACRLFDRLSICAGGFDAELAEAVGGAPAPVALAALVEASLAEPLPGEPAGSAGTSGEPPEVTPVRYRMLEPIRRHALARLVASGAEVAARQDLATYCLGLAERADARLRGAAQERWLSRLRAEDSNLRSAMTWLAEAGAGGPAHGDLRLATALSMYCRLEGHYRDGHRWLAGALARQPAAPPALRARAGIGAAMLAMLRCDYPAAIEHAELARAACRGTGDRRTEARVELILGSVAREQARYGESARHLATAGAIFAECDDEWGEAQTTELRGFTAWLAGDLDRADSRLRASLRRHERLGDALAAASALMNLGAVALYQGDIDRASALLDVALRRHSAIGFPEGVGWAHNLRGLVELRGGRTRQAAGHLRISLAEHRRVGDLWRTASVLEALAEVARLEGEPIRGARLLGAAHRIRAEIGAPVPACERPDAEATERALRAQLDGPARPRRAGRTRSDGQSGAAGRTRSAAWPGSESAAWPGSESAAWPGSESAAWPGSESAAWPGSESAAWPGSESDRWRLTSGSDGPLPGAGGWRLGSDGATESVLATGAFALAHRFGRDTPLDAVLAALPPERGPQARQGFPAPD</sequence>
<dbReference type="PANTHER" id="PTHR47691">
    <property type="entry name" value="REGULATOR-RELATED"/>
    <property type="match status" value="1"/>
</dbReference>
<dbReference type="PANTHER" id="PTHR47691:SF3">
    <property type="entry name" value="HTH-TYPE TRANSCRIPTIONAL REGULATOR RV0890C-RELATED"/>
    <property type="match status" value="1"/>
</dbReference>
<feature type="compositionally biased region" description="Low complexity" evidence="1">
    <location>
        <begin position="375"/>
        <end position="385"/>
    </location>
</feature>
<evidence type="ECO:0000256" key="1">
    <source>
        <dbReference type="SAM" id="MobiDB-lite"/>
    </source>
</evidence>
<dbReference type="InterPro" id="IPR036388">
    <property type="entry name" value="WH-like_DNA-bd_sf"/>
</dbReference>
<reference evidence="4" key="1">
    <citation type="journal article" date="2019" name="Int. J. Syst. Evol. Microbiol.">
        <title>The Global Catalogue of Microorganisms (GCM) 10K type strain sequencing project: providing services to taxonomists for standard genome sequencing and annotation.</title>
        <authorList>
            <consortium name="The Broad Institute Genomics Platform"/>
            <consortium name="The Broad Institute Genome Sequencing Center for Infectious Disease"/>
            <person name="Wu L."/>
            <person name="Ma J."/>
        </authorList>
    </citation>
    <scope>NUCLEOTIDE SEQUENCE [LARGE SCALE GENOMIC DNA]</scope>
    <source>
        <strain evidence="4">ZS-35-S2</strain>
    </source>
</reference>
<feature type="region of interest" description="Disordered" evidence="1">
    <location>
        <begin position="363"/>
        <end position="385"/>
    </location>
</feature>
<dbReference type="Proteomes" id="UP001596203">
    <property type="component" value="Unassembled WGS sequence"/>
</dbReference>
<proteinExistence type="predicted"/>
<dbReference type="InterPro" id="IPR011990">
    <property type="entry name" value="TPR-like_helical_dom_sf"/>
</dbReference>
<evidence type="ECO:0000313" key="3">
    <source>
        <dbReference type="EMBL" id="MFC6020322.1"/>
    </source>
</evidence>
<dbReference type="RefSeq" id="WP_377427383.1">
    <property type="nucleotide sequence ID" value="NZ_JBHSPR010000032.1"/>
</dbReference>
<name>A0ABW1KGT7_9ACTN</name>
<dbReference type="Pfam" id="PF03704">
    <property type="entry name" value="BTAD"/>
    <property type="match status" value="2"/>
</dbReference>
<dbReference type="InterPro" id="IPR027417">
    <property type="entry name" value="P-loop_NTPase"/>
</dbReference>